<dbReference type="Proteomes" id="UP000226092">
    <property type="component" value="Segment"/>
</dbReference>
<protein>
    <submittedName>
        <fullName evidence="1">Uncharacterized protein</fullName>
    </submittedName>
</protein>
<name>A0A223LCX9_9CAUD</name>
<proteinExistence type="predicted"/>
<dbReference type="RefSeq" id="YP_009834552.1">
    <property type="nucleotide sequence ID" value="NC_048673.1"/>
</dbReference>
<evidence type="ECO:0000313" key="2">
    <source>
        <dbReference type="Proteomes" id="UP000226092"/>
    </source>
</evidence>
<sequence>MKKKYSQKEINALLKLAKGIKAGDQIEATDKMLSDLGKISFPLFREPCTGKMFFAWRGCSYVFKDRINEMLDSLRME</sequence>
<dbReference type="KEGG" id="vg:55604619"/>
<dbReference type="GeneID" id="55604619"/>
<reference evidence="1 2" key="1">
    <citation type="submission" date="2017-07" db="EMBL/GenBank/DDBJ databases">
        <title>In vitro design and evaluation of phage cocktails against multidrug-resistant Aeromonas salmonicida.</title>
        <authorList>
            <person name="Chen L."/>
            <person name="Yuan S."/>
            <person name="Ma Y."/>
        </authorList>
    </citation>
    <scope>NUCLEOTIDE SEQUENCE [LARGE SCALE GENOMIC DNA]</scope>
</reference>
<organism evidence="1 2">
    <name type="scientific">Aeromonas phage AS-zj</name>
    <dbReference type="NCBI Taxonomy" id="2024208"/>
    <lineage>
        <taxon>Viruses</taxon>
        <taxon>Duplodnaviria</taxon>
        <taxon>Heunggongvirae</taxon>
        <taxon>Uroviricota</taxon>
        <taxon>Caudoviricetes</taxon>
        <taxon>Pantevenvirales</taxon>
        <taxon>Straboviridae</taxon>
        <taxon>Emmerichvirinae</taxon>
        <taxon>Ceceduovirus</taxon>
        <taxon>Ceceduovirus aszj</taxon>
    </lineage>
</organism>
<dbReference type="EMBL" id="MF448340">
    <property type="protein sequence ID" value="ASU00300.1"/>
    <property type="molecule type" value="Genomic_DNA"/>
</dbReference>
<accession>A0A223LCX9</accession>
<evidence type="ECO:0000313" key="1">
    <source>
        <dbReference type="EMBL" id="ASU00300.1"/>
    </source>
</evidence>
<keyword evidence="2" id="KW-1185">Reference proteome</keyword>